<dbReference type="HOGENOM" id="CLU_2754530_0_0_10"/>
<sequence length="70" mass="7922">MWFLALLAFTFLLTLHRRQTVTLKRLPCRERRETHSSKGFPAVNGEKSIRGECPAGVSAQPPCAKLIEKK</sequence>
<evidence type="ECO:0000313" key="1">
    <source>
        <dbReference type="EMBL" id="EGC20694.1"/>
    </source>
</evidence>
<name>F0F588_9BACT</name>
<proteinExistence type="predicted"/>
<dbReference type="AlphaFoldDB" id="F0F588"/>
<organism evidence="1 2">
    <name type="scientific">Prevotella multiformis DSM 16608</name>
    <dbReference type="NCBI Taxonomy" id="888743"/>
    <lineage>
        <taxon>Bacteria</taxon>
        <taxon>Pseudomonadati</taxon>
        <taxon>Bacteroidota</taxon>
        <taxon>Bacteroidia</taxon>
        <taxon>Bacteroidales</taxon>
        <taxon>Prevotellaceae</taxon>
        <taxon>Prevotella</taxon>
    </lineage>
</organism>
<keyword evidence="2" id="KW-1185">Reference proteome</keyword>
<evidence type="ECO:0000313" key="2">
    <source>
        <dbReference type="Proteomes" id="UP000005697"/>
    </source>
</evidence>
<protein>
    <submittedName>
        <fullName evidence="1">Uncharacterized protein</fullName>
    </submittedName>
</protein>
<reference evidence="1 2" key="1">
    <citation type="submission" date="2011-01" db="EMBL/GenBank/DDBJ databases">
        <authorList>
            <person name="Muzny D."/>
            <person name="Qin X."/>
            <person name="Deng J."/>
            <person name="Jiang H."/>
            <person name="Liu Y."/>
            <person name="Qu J."/>
            <person name="Song X.-Z."/>
            <person name="Zhang L."/>
            <person name="Thornton R."/>
            <person name="Coyle M."/>
            <person name="Francisco L."/>
            <person name="Jackson L."/>
            <person name="Javaid M."/>
            <person name="Korchina V."/>
            <person name="Kovar C."/>
            <person name="Mata R."/>
            <person name="Mathew T."/>
            <person name="Ngo R."/>
            <person name="Nguyen L."/>
            <person name="Nguyen N."/>
            <person name="Okwuonu G."/>
            <person name="Ongeri F."/>
            <person name="Pham C."/>
            <person name="Simmons D."/>
            <person name="Wilczek-Boney K."/>
            <person name="Hale W."/>
            <person name="Jakkamsetti A."/>
            <person name="Pham P."/>
            <person name="Ruth R."/>
            <person name="San Lucas F."/>
            <person name="Warren J."/>
            <person name="Zhang J."/>
            <person name="Zhao Z."/>
            <person name="Zhou C."/>
            <person name="Zhu D."/>
            <person name="Lee S."/>
            <person name="Bess C."/>
            <person name="Blankenburg K."/>
            <person name="Forbes L."/>
            <person name="Fu Q."/>
            <person name="Gubbala S."/>
            <person name="Hirani K."/>
            <person name="Jayaseelan J.C."/>
            <person name="Lara F."/>
            <person name="Munidasa M."/>
            <person name="Palculict T."/>
            <person name="Patil S."/>
            <person name="Pu L.-L."/>
            <person name="Saada N."/>
            <person name="Tang L."/>
            <person name="Weissenberger G."/>
            <person name="Zhu Y."/>
            <person name="Hemphill L."/>
            <person name="Shang Y."/>
            <person name="Youmans B."/>
            <person name="Ayvaz T."/>
            <person name="Ross M."/>
            <person name="Santibanez J."/>
            <person name="Aqrawi P."/>
            <person name="Gross S."/>
            <person name="Joshi V."/>
            <person name="Fowler G."/>
            <person name="Nazareth L."/>
            <person name="Reid J."/>
            <person name="Worley K."/>
            <person name="Petrosino J."/>
            <person name="Highlander S."/>
            <person name="Gibbs R."/>
        </authorList>
    </citation>
    <scope>NUCLEOTIDE SEQUENCE [LARGE SCALE GENOMIC DNA]</scope>
    <source>
        <strain evidence="1 2">DSM 16608</strain>
    </source>
</reference>
<gene>
    <name evidence="1" type="ORF">HMPREF9141_0754</name>
</gene>
<comment type="caution">
    <text evidence="1">The sequence shown here is derived from an EMBL/GenBank/DDBJ whole genome shotgun (WGS) entry which is preliminary data.</text>
</comment>
<dbReference type="STRING" id="888743.HMPREF9141_0754"/>
<dbReference type="EMBL" id="AEWX01000011">
    <property type="protein sequence ID" value="EGC20694.1"/>
    <property type="molecule type" value="Genomic_DNA"/>
</dbReference>
<accession>F0F588</accession>
<dbReference type="Proteomes" id="UP000005697">
    <property type="component" value="Unassembled WGS sequence"/>
</dbReference>